<feature type="domain" description="MoaB/Mog" evidence="12">
    <location>
        <begin position="208"/>
        <end position="350"/>
    </location>
</feature>
<keyword evidence="14" id="KW-1185">Reference proteome</keyword>
<dbReference type="EC" id="2.10.1.1" evidence="11"/>
<dbReference type="UniPathway" id="UPA00344"/>
<dbReference type="NCBIfam" id="NF045515">
    <property type="entry name" value="Glp_gephyrin"/>
    <property type="match status" value="1"/>
</dbReference>
<dbReference type="InterPro" id="IPR005111">
    <property type="entry name" value="MoeA_C_domain_IV"/>
</dbReference>
<dbReference type="RefSeq" id="WP_236692090.1">
    <property type="nucleotide sequence ID" value="NZ_LAQT01000037.1"/>
</dbReference>
<dbReference type="InterPro" id="IPR005110">
    <property type="entry name" value="MoeA_linker/N"/>
</dbReference>
<comment type="caution">
    <text evidence="13">The sequence shown here is derived from an EMBL/GenBank/DDBJ whole genome shotgun (WGS) entry which is preliminary data.</text>
</comment>
<comment type="function">
    <text evidence="2 11">Catalyzes the insertion of molybdate into adenylated molybdopterin with the concomitant release of AMP.</text>
</comment>
<proteinExistence type="inferred from homology"/>
<dbReference type="PATRIC" id="fig|857265.3.peg.4252"/>
<dbReference type="InterPro" id="IPR036688">
    <property type="entry name" value="MoeA_C_domain_IV_sf"/>
</dbReference>
<evidence type="ECO:0000256" key="1">
    <source>
        <dbReference type="ARBA" id="ARBA00001946"/>
    </source>
</evidence>
<organism evidence="13 14">
    <name type="scientific">Amantichitinum ursilacus</name>
    <dbReference type="NCBI Taxonomy" id="857265"/>
    <lineage>
        <taxon>Bacteria</taxon>
        <taxon>Pseudomonadati</taxon>
        <taxon>Pseudomonadota</taxon>
        <taxon>Betaproteobacteria</taxon>
        <taxon>Neisseriales</taxon>
        <taxon>Chitinibacteraceae</taxon>
        <taxon>Amantichitinum</taxon>
    </lineage>
</organism>
<dbReference type="PANTHER" id="PTHR10192">
    <property type="entry name" value="MOLYBDOPTERIN BIOSYNTHESIS PROTEIN"/>
    <property type="match status" value="1"/>
</dbReference>
<dbReference type="Gene3D" id="3.90.105.10">
    <property type="entry name" value="Molybdopterin biosynthesis moea protein, domain 2"/>
    <property type="match status" value="1"/>
</dbReference>
<dbReference type="Pfam" id="PF00994">
    <property type="entry name" value="MoCF_biosynth"/>
    <property type="match status" value="1"/>
</dbReference>
<evidence type="ECO:0000256" key="2">
    <source>
        <dbReference type="ARBA" id="ARBA00002901"/>
    </source>
</evidence>
<keyword evidence="9 11" id="KW-0501">Molybdenum cofactor biosynthesis</keyword>
<evidence type="ECO:0000256" key="6">
    <source>
        <dbReference type="ARBA" id="ARBA00022679"/>
    </source>
</evidence>
<comment type="similarity">
    <text evidence="4 11">Belongs to the MoeA family.</text>
</comment>
<dbReference type="CDD" id="cd00887">
    <property type="entry name" value="MoeA"/>
    <property type="match status" value="1"/>
</dbReference>
<dbReference type="InterPro" id="IPR036135">
    <property type="entry name" value="MoeA_linker/N_sf"/>
</dbReference>
<evidence type="ECO:0000256" key="10">
    <source>
        <dbReference type="ARBA" id="ARBA00047317"/>
    </source>
</evidence>
<comment type="cofactor">
    <cofactor evidence="1 11">
        <name>Mg(2+)</name>
        <dbReference type="ChEBI" id="CHEBI:18420"/>
    </cofactor>
</comment>
<dbReference type="NCBIfam" id="TIGR00177">
    <property type="entry name" value="molyb_syn"/>
    <property type="match status" value="1"/>
</dbReference>
<reference evidence="13 14" key="1">
    <citation type="submission" date="2015-07" db="EMBL/GenBank/DDBJ databases">
        <title>Draft genome sequence of the Amantichitinum ursilacus IGB-41, a new chitin-degrading bacterium.</title>
        <authorList>
            <person name="Kirstahler P."/>
            <person name="Guenther M."/>
            <person name="Grumaz C."/>
            <person name="Rupp S."/>
            <person name="Zibek S."/>
            <person name="Sohn K."/>
        </authorList>
    </citation>
    <scope>NUCLEOTIDE SEQUENCE [LARGE SCALE GENOMIC DNA]</scope>
    <source>
        <strain evidence="13 14">IGB-41</strain>
    </source>
</reference>
<dbReference type="Gene3D" id="3.40.980.10">
    <property type="entry name" value="MoaB/Mog-like domain"/>
    <property type="match status" value="1"/>
</dbReference>
<dbReference type="GO" id="GO:0046872">
    <property type="term" value="F:metal ion binding"/>
    <property type="evidence" value="ECO:0007669"/>
    <property type="project" value="UniProtKB-UniRule"/>
</dbReference>
<dbReference type="InterPro" id="IPR001453">
    <property type="entry name" value="MoaB/Mog_dom"/>
</dbReference>
<accession>A0A0N0GKZ1</accession>
<evidence type="ECO:0000259" key="12">
    <source>
        <dbReference type="SMART" id="SM00852"/>
    </source>
</evidence>
<dbReference type="Gene3D" id="2.170.190.11">
    <property type="entry name" value="Molybdopterin biosynthesis moea protein, domain 3"/>
    <property type="match status" value="1"/>
</dbReference>
<dbReference type="InterPro" id="IPR036425">
    <property type="entry name" value="MoaB/Mog-like_dom_sf"/>
</dbReference>
<dbReference type="EMBL" id="LAQT01000037">
    <property type="protein sequence ID" value="KPC49367.1"/>
    <property type="molecule type" value="Genomic_DNA"/>
</dbReference>
<gene>
    <name evidence="13" type="primary">moeA</name>
    <name evidence="13" type="ORF">WG78_20770</name>
</gene>
<evidence type="ECO:0000256" key="7">
    <source>
        <dbReference type="ARBA" id="ARBA00022723"/>
    </source>
</evidence>
<evidence type="ECO:0000256" key="9">
    <source>
        <dbReference type="ARBA" id="ARBA00023150"/>
    </source>
</evidence>
<dbReference type="SUPFAM" id="SSF63882">
    <property type="entry name" value="MoeA N-terminal region -like"/>
    <property type="match status" value="1"/>
</dbReference>
<dbReference type="PANTHER" id="PTHR10192:SF5">
    <property type="entry name" value="GEPHYRIN"/>
    <property type="match status" value="1"/>
</dbReference>
<protein>
    <recommendedName>
        <fullName evidence="11">Molybdopterin molybdenumtransferase</fullName>
        <ecNumber evidence="11">2.10.1.1</ecNumber>
    </recommendedName>
</protein>
<dbReference type="Pfam" id="PF03453">
    <property type="entry name" value="MoeA_N"/>
    <property type="match status" value="1"/>
</dbReference>
<comment type="pathway">
    <text evidence="3 11">Cofactor biosynthesis; molybdopterin biosynthesis.</text>
</comment>
<evidence type="ECO:0000313" key="14">
    <source>
        <dbReference type="Proteomes" id="UP000037939"/>
    </source>
</evidence>
<dbReference type="FunFam" id="3.40.980.10:FF:000004">
    <property type="entry name" value="Molybdopterin molybdenumtransferase"/>
    <property type="match status" value="1"/>
</dbReference>
<dbReference type="SUPFAM" id="SSF63867">
    <property type="entry name" value="MoeA C-terminal domain-like"/>
    <property type="match status" value="1"/>
</dbReference>
<dbReference type="Gene3D" id="2.40.340.10">
    <property type="entry name" value="MoeA, C-terminal, domain IV"/>
    <property type="match status" value="1"/>
</dbReference>
<keyword evidence="7 11" id="KW-0479">Metal-binding</keyword>
<sequence>MRRVALVGGAPIVPLGYDAPVSFNPDIVIMYSVDQALSLLLDSATPLSPLDADTEAVALNHAHHRVLAHDITAPLDVPGFDNSAMDGYALHIPDFAAPPATYAIVQRIAAGETGAELAAGHAARIFTGAPIPMGANAVVMQEDCSVSGDTLRVNFQVKPQQHIRPRGDDVRAGSVVLRAGTRLRAQELGLLASLGIASITVMRPLRVALMCTGNELVEPGQALGAGQIYNSNRYLLNALLTSQGYQVSDFGIVRDDAVTTRDTLLKAAAEHDIVMTTGGVSVGDEDHVKAAVEAHGALDLWRMAIKPGKPFAQGHIRRADGSHASFIGLPGNPVSGFVTFLVLVKPFLAKRQGALADTTEIQRFPAGFSRGAQTRREYLRANLIDGRAVPVANQGSGVLTSAVISSGLLVVPENVAVQEGDLLQWLPYASQL</sequence>
<keyword evidence="8 11" id="KW-0460">Magnesium</keyword>
<dbReference type="Proteomes" id="UP000037939">
    <property type="component" value="Unassembled WGS sequence"/>
</dbReference>
<dbReference type="InterPro" id="IPR038987">
    <property type="entry name" value="MoeA-like"/>
</dbReference>
<keyword evidence="5 11" id="KW-0500">Molybdenum</keyword>
<dbReference type="STRING" id="857265.WG78_20770"/>
<dbReference type="Pfam" id="PF03454">
    <property type="entry name" value="MoeA_C"/>
    <property type="match status" value="1"/>
</dbReference>
<dbReference type="AlphaFoldDB" id="A0A0N0GKZ1"/>
<name>A0A0N0GKZ1_9NEIS</name>
<keyword evidence="6 11" id="KW-0808">Transferase</keyword>
<dbReference type="SMART" id="SM00852">
    <property type="entry name" value="MoCF_biosynth"/>
    <property type="match status" value="1"/>
</dbReference>
<evidence type="ECO:0000256" key="3">
    <source>
        <dbReference type="ARBA" id="ARBA00005046"/>
    </source>
</evidence>
<evidence type="ECO:0000256" key="8">
    <source>
        <dbReference type="ARBA" id="ARBA00022842"/>
    </source>
</evidence>
<evidence type="ECO:0000256" key="5">
    <source>
        <dbReference type="ARBA" id="ARBA00022505"/>
    </source>
</evidence>
<evidence type="ECO:0000256" key="4">
    <source>
        <dbReference type="ARBA" id="ARBA00010763"/>
    </source>
</evidence>
<dbReference type="SUPFAM" id="SSF53218">
    <property type="entry name" value="Molybdenum cofactor biosynthesis proteins"/>
    <property type="match status" value="1"/>
</dbReference>
<dbReference type="GO" id="GO:0061599">
    <property type="term" value="F:molybdopterin molybdotransferase activity"/>
    <property type="evidence" value="ECO:0007669"/>
    <property type="project" value="UniProtKB-UniRule"/>
</dbReference>
<dbReference type="GO" id="GO:0006777">
    <property type="term" value="P:Mo-molybdopterin cofactor biosynthetic process"/>
    <property type="evidence" value="ECO:0007669"/>
    <property type="project" value="UniProtKB-UniRule"/>
</dbReference>
<comment type="catalytic activity">
    <reaction evidence="10">
        <text>adenylyl-molybdopterin + molybdate = Mo-molybdopterin + AMP + H(+)</text>
        <dbReference type="Rhea" id="RHEA:35047"/>
        <dbReference type="ChEBI" id="CHEBI:15378"/>
        <dbReference type="ChEBI" id="CHEBI:36264"/>
        <dbReference type="ChEBI" id="CHEBI:62727"/>
        <dbReference type="ChEBI" id="CHEBI:71302"/>
        <dbReference type="ChEBI" id="CHEBI:456215"/>
        <dbReference type="EC" id="2.10.1.1"/>
    </reaction>
</comment>
<evidence type="ECO:0000256" key="11">
    <source>
        <dbReference type="RuleBase" id="RU365090"/>
    </source>
</evidence>
<evidence type="ECO:0000313" key="13">
    <source>
        <dbReference type="EMBL" id="KPC49367.1"/>
    </source>
</evidence>
<dbReference type="GO" id="GO:0005829">
    <property type="term" value="C:cytosol"/>
    <property type="evidence" value="ECO:0007669"/>
    <property type="project" value="TreeGrafter"/>
</dbReference>